<proteinExistence type="predicted"/>
<dbReference type="AlphaFoldDB" id="A0A6V8KRM7"/>
<dbReference type="EMBL" id="BLPF01000004">
    <property type="protein sequence ID" value="GFJ85011.1"/>
    <property type="molecule type" value="Genomic_DNA"/>
</dbReference>
<evidence type="ECO:0008006" key="3">
    <source>
        <dbReference type="Google" id="ProtNLM"/>
    </source>
</evidence>
<name>A0A6V8KRM7_9ACTN</name>
<protein>
    <recommendedName>
        <fullName evidence="3">DUF2325 domain-containing protein</fullName>
    </recommendedName>
</protein>
<sequence length="73" mass="7947">MTASHDHVGSRQFKQWIRKADAIVMATRCATHAATGFIRAHCRPDAIVREADGSGSASLLRAATLAITRRQTE</sequence>
<gene>
    <name evidence="1" type="ORF">Phou_091910</name>
</gene>
<dbReference type="Proteomes" id="UP000482800">
    <property type="component" value="Unassembled WGS sequence"/>
</dbReference>
<organism evidence="1 2">
    <name type="scientific">Phytohabitans houttuyneae</name>
    <dbReference type="NCBI Taxonomy" id="1076126"/>
    <lineage>
        <taxon>Bacteria</taxon>
        <taxon>Bacillati</taxon>
        <taxon>Actinomycetota</taxon>
        <taxon>Actinomycetes</taxon>
        <taxon>Micromonosporales</taxon>
        <taxon>Micromonosporaceae</taxon>
    </lineage>
</organism>
<reference evidence="1 2" key="2">
    <citation type="submission" date="2020-03" db="EMBL/GenBank/DDBJ databases">
        <authorList>
            <person name="Ichikawa N."/>
            <person name="Kimura A."/>
            <person name="Kitahashi Y."/>
            <person name="Uohara A."/>
        </authorList>
    </citation>
    <scope>NUCLEOTIDE SEQUENCE [LARGE SCALE GENOMIC DNA]</scope>
    <source>
        <strain evidence="1 2">NBRC 108639</strain>
    </source>
</reference>
<reference evidence="1 2" key="1">
    <citation type="submission" date="2020-03" db="EMBL/GenBank/DDBJ databases">
        <title>Whole genome shotgun sequence of Phytohabitans houttuyneae NBRC 108639.</title>
        <authorList>
            <person name="Komaki H."/>
            <person name="Tamura T."/>
        </authorList>
    </citation>
    <scope>NUCLEOTIDE SEQUENCE [LARGE SCALE GENOMIC DNA]</scope>
    <source>
        <strain evidence="1 2">NBRC 108639</strain>
    </source>
</reference>
<comment type="caution">
    <text evidence="1">The sequence shown here is derived from an EMBL/GenBank/DDBJ whole genome shotgun (WGS) entry which is preliminary data.</text>
</comment>
<evidence type="ECO:0000313" key="1">
    <source>
        <dbReference type="EMBL" id="GFJ85011.1"/>
    </source>
</evidence>
<accession>A0A6V8KRM7</accession>
<evidence type="ECO:0000313" key="2">
    <source>
        <dbReference type="Proteomes" id="UP000482800"/>
    </source>
</evidence>
<keyword evidence="2" id="KW-1185">Reference proteome</keyword>